<reference evidence="2 3" key="1">
    <citation type="submission" date="2018-07" db="EMBL/GenBank/DDBJ databases">
        <title>Genomic Encyclopedia of Type Strains, Phase IV (KMG-IV): sequencing the most valuable type-strain genomes for metagenomic binning, comparative biology and taxonomic classification.</title>
        <authorList>
            <person name="Goeker M."/>
        </authorList>
    </citation>
    <scope>NUCLEOTIDE SEQUENCE [LARGE SCALE GENOMIC DNA]</scope>
    <source>
        <strain evidence="2 3">DSM 25281</strain>
    </source>
</reference>
<name>A0A370GYR6_9BACI</name>
<feature type="transmembrane region" description="Helical" evidence="1">
    <location>
        <begin position="12"/>
        <end position="34"/>
    </location>
</feature>
<evidence type="ECO:0000313" key="3">
    <source>
        <dbReference type="Proteomes" id="UP000255326"/>
    </source>
</evidence>
<keyword evidence="1" id="KW-0472">Membrane</keyword>
<dbReference type="InterPro" id="IPR058887">
    <property type="entry name" value="YuzI-like"/>
</dbReference>
<dbReference type="RefSeq" id="WP_245948348.1">
    <property type="nucleotide sequence ID" value="NZ_QQAY01000001.1"/>
</dbReference>
<comment type="caution">
    <text evidence="2">The sequence shown here is derived from an EMBL/GenBank/DDBJ whole genome shotgun (WGS) entry which is preliminary data.</text>
</comment>
<dbReference type="EMBL" id="QQAY01000001">
    <property type="protein sequence ID" value="RDI47774.1"/>
    <property type="molecule type" value="Genomic_DNA"/>
</dbReference>
<gene>
    <name evidence="2" type="ORF">DFR59_101439</name>
</gene>
<dbReference type="Pfam" id="PF26135">
    <property type="entry name" value="YuzI"/>
    <property type="match status" value="1"/>
</dbReference>
<keyword evidence="1" id="KW-0812">Transmembrane</keyword>
<feature type="transmembrane region" description="Helical" evidence="1">
    <location>
        <begin position="41"/>
        <end position="59"/>
    </location>
</feature>
<accession>A0A370GYR6</accession>
<keyword evidence="1" id="KW-1133">Transmembrane helix</keyword>
<keyword evidence="3" id="KW-1185">Reference proteome</keyword>
<sequence>MLIGFGFAVTGGISWIVYLNIMTFGSDAAGYLLFMSRRIEGYFLIGGMVFIILAIILPHNRGR</sequence>
<dbReference type="AlphaFoldDB" id="A0A370GYR6"/>
<evidence type="ECO:0000256" key="1">
    <source>
        <dbReference type="SAM" id="Phobius"/>
    </source>
</evidence>
<organism evidence="2 3">
    <name type="scientific">Falsibacillus pallidus</name>
    <dbReference type="NCBI Taxonomy" id="493781"/>
    <lineage>
        <taxon>Bacteria</taxon>
        <taxon>Bacillati</taxon>
        <taxon>Bacillota</taxon>
        <taxon>Bacilli</taxon>
        <taxon>Bacillales</taxon>
        <taxon>Bacillaceae</taxon>
        <taxon>Falsibacillus</taxon>
    </lineage>
</organism>
<protein>
    <submittedName>
        <fullName evidence="2">Uncharacterized protein</fullName>
    </submittedName>
</protein>
<proteinExistence type="predicted"/>
<evidence type="ECO:0000313" key="2">
    <source>
        <dbReference type="EMBL" id="RDI47774.1"/>
    </source>
</evidence>
<dbReference type="Proteomes" id="UP000255326">
    <property type="component" value="Unassembled WGS sequence"/>
</dbReference>